<gene>
    <name evidence="2" type="ORF">BCL90_4088</name>
    <name evidence="3" type="ORF">E3V97_00095</name>
</gene>
<dbReference type="Proteomes" id="UP000297429">
    <property type="component" value="Unassembled WGS sequence"/>
</dbReference>
<dbReference type="Proteomes" id="UP000273898">
    <property type="component" value="Unassembled WGS sequence"/>
</dbReference>
<reference evidence="3 5" key="2">
    <citation type="submission" date="2019-03" db="EMBL/GenBank/DDBJ databases">
        <authorList>
            <person name="He R.-H."/>
        </authorList>
    </citation>
    <scope>NUCLEOTIDE SEQUENCE [LARGE SCALE GENOMIC DNA]</scope>
    <source>
        <strain evidence="3 5">DSM 19624</strain>
    </source>
</reference>
<dbReference type="GO" id="GO:0016757">
    <property type="term" value="F:glycosyltransferase activity"/>
    <property type="evidence" value="ECO:0007669"/>
    <property type="project" value="InterPro"/>
</dbReference>
<evidence type="ECO:0000313" key="5">
    <source>
        <dbReference type="Proteomes" id="UP000297429"/>
    </source>
</evidence>
<reference evidence="2 4" key="1">
    <citation type="submission" date="2018-10" db="EMBL/GenBank/DDBJ databases">
        <title>Genomic Encyclopedia of Archaeal and Bacterial Type Strains, Phase II (KMG-II): from individual species to whole genera.</title>
        <authorList>
            <person name="Goeker M."/>
        </authorList>
    </citation>
    <scope>NUCLEOTIDE SEQUENCE [LARGE SCALE GENOMIC DNA]</scope>
    <source>
        <strain evidence="2 4">DSM 19624</strain>
    </source>
</reference>
<dbReference type="InterPro" id="IPR050194">
    <property type="entry name" value="Glycosyltransferase_grp1"/>
</dbReference>
<organism evidence="2 4">
    <name type="scientific">Pedobacter alluvionis</name>
    <dbReference type="NCBI Taxonomy" id="475253"/>
    <lineage>
        <taxon>Bacteria</taxon>
        <taxon>Pseudomonadati</taxon>
        <taxon>Bacteroidota</taxon>
        <taxon>Sphingobacteriia</taxon>
        <taxon>Sphingobacteriales</taxon>
        <taxon>Sphingobacteriaceae</taxon>
        <taxon>Pedobacter</taxon>
    </lineage>
</organism>
<dbReference type="CDD" id="cd03801">
    <property type="entry name" value="GT4_PimA-like"/>
    <property type="match status" value="1"/>
</dbReference>
<name>A0A497Y2K4_9SPHI</name>
<protein>
    <submittedName>
        <fullName evidence="2">Glycosyl transferase family 1</fullName>
    </submittedName>
    <submittedName>
        <fullName evidence="3">Glycosyltransferase family 1 protein</fullName>
    </submittedName>
</protein>
<dbReference type="PANTHER" id="PTHR45947">
    <property type="entry name" value="SULFOQUINOVOSYL TRANSFERASE SQD2"/>
    <property type="match status" value="1"/>
</dbReference>
<dbReference type="Gene3D" id="3.40.50.2000">
    <property type="entry name" value="Glycogen Phosphorylase B"/>
    <property type="match status" value="2"/>
</dbReference>
<evidence type="ECO:0000313" key="4">
    <source>
        <dbReference type="Proteomes" id="UP000273898"/>
    </source>
</evidence>
<dbReference type="SUPFAM" id="SSF53756">
    <property type="entry name" value="UDP-Glycosyltransferase/glycogen phosphorylase"/>
    <property type="match status" value="1"/>
</dbReference>
<dbReference type="OrthoDB" id="596635at2"/>
<comment type="caution">
    <text evidence="2">The sequence shown here is derived from an EMBL/GenBank/DDBJ whole genome shotgun (WGS) entry which is preliminary data.</text>
</comment>
<dbReference type="EMBL" id="RCCK01000013">
    <property type="protein sequence ID" value="RLJ73921.1"/>
    <property type="molecule type" value="Genomic_DNA"/>
</dbReference>
<dbReference type="AlphaFoldDB" id="A0A497Y2K4"/>
<evidence type="ECO:0000313" key="3">
    <source>
        <dbReference type="EMBL" id="TFB32473.1"/>
    </source>
</evidence>
<evidence type="ECO:0000259" key="1">
    <source>
        <dbReference type="Pfam" id="PF00534"/>
    </source>
</evidence>
<keyword evidence="2" id="KW-0808">Transferase</keyword>
<proteinExistence type="predicted"/>
<accession>A0A497Y2K4</accession>
<dbReference type="EMBL" id="SOPX01000001">
    <property type="protein sequence ID" value="TFB32473.1"/>
    <property type="molecule type" value="Genomic_DNA"/>
</dbReference>
<keyword evidence="5" id="KW-1185">Reference proteome</keyword>
<dbReference type="InterPro" id="IPR001296">
    <property type="entry name" value="Glyco_trans_1"/>
</dbReference>
<dbReference type="PANTHER" id="PTHR45947:SF3">
    <property type="entry name" value="SULFOQUINOVOSYL TRANSFERASE SQD2"/>
    <property type="match status" value="1"/>
</dbReference>
<feature type="domain" description="Glycosyl transferase family 1" evidence="1">
    <location>
        <begin position="202"/>
        <end position="358"/>
    </location>
</feature>
<sequence>MKVVYTAPNKSHHYIYALGLLKANILYRFVSGFSRFSPRAKQAELAPKIRRADILQTIYIACLKFKLPDFLSRKIAYLAKIEQDLACKKYVKDCDIFLFYNGSGLSSCAYAKKNGVITIVEAVNSHISFQEDILKTEYEKLGLVWKPSYQKEKERRIKEYQEADFILMPSEFVRSSFIQMGFAKEKLLKIPYGFNKFQASNHQVVKDNTKFTVLFVGSISVRKGLRYLINAFNDLKHPNKQLVIVGPTNHDTGIADLSLSSDIVFRGVLKGNDLEDAYHNADVFCLPSIEEGLALVLGEAIASGLPIIATTNTGASDIISDGCEGFIVPICDDKAILSKMQLLADNEELLTSMKQAAKFKSKDLPGWDVTTSNLVNTLTTIFNEKKNSR</sequence>
<dbReference type="Pfam" id="PF00534">
    <property type="entry name" value="Glycos_transf_1"/>
    <property type="match status" value="1"/>
</dbReference>
<dbReference type="RefSeq" id="WP_121286106.1">
    <property type="nucleotide sequence ID" value="NZ_RCCK01000013.1"/>
</dbReference>
<evidence type="ECO:0000313" key="2">
    <source>
        <dbReference type="EMBL" id="RLJ73921.1"/>
    </source>
</evidence>